<dbReference type="RefSeq" id="WP_226541182.1">
    <property type="nucleotide sequence ID" value="NZ_CP129013.1"/>
</dbReference>
<dbReference type="Proteomes" id="UP001197974">
    <property type="component" value="Chromosome"/>
</dbReference>
<protein>
    <submittedName>
        <fullName evidence="3">LXG domain-containing protein</fullName>
    </submittedName>
</protein>
<sequence>MKVLDSHSLHNSIDQVLSKLENQMTQLKKLESVITDFSSLDDSFSGKAGQSIRSFYRDWHVSFVSYYSYCLQDYKDLITRLSQATTSLDADPNAFIHQGFLDNDLSNGLKRAQDITFDLVDEANNHLSGINDIVYVRKLSDNQFHSHKKAADKKIDETLEDLTKFDSNQTKQFDSFIHDIQLMNQSLTELSGMMKSGKINITTYKNTDLKHSLSFFQLQKSLSEKQYFNRVLSQLTIPSEYEGMDQLLALGYLFNNQLYSNGTNKSQQSSGEGINGLEFGAEIEDGFGSDGFGNVSFNYMNDRVLNKVSFHSSGSITCQSKVFTFKKPSDPRQKKGLIASFSLFDLCLNGSFYLKAKKSFSLNNKQPLLLKQWDSISFLKIEQDSR</sequence>
<gene>
    <name evidence="3" type="ORF">LC087_10780</name>
</gene>
<dbReference type="PROSITE" id="PS51756">
    <property type="entry name" value="LXG"/>
    <property type="match status" value="1"/>
</dbReference>
<evidence type="ECO:0000256" key="1">
    <source>
        <dbReference type="ARBA" id="ARBA00034117"/>
    </source>
</evidence>
<keyword evidence="4" id="KW-1185">Reference proteome</keyword>
<evidence type="ECO:0000259" key="2">
    <source>
        <dbReference type="PROSITE" id="PS51756"/>
    </source>
</evidence>
<dbReference type="InterPro" id="IPR006829">
    <property type="entry name" value="LXG_dom"/>
</dbReference>
<dbReference type="EMBL" id="CP129013">
    <property type="protein sequence ID" value="WLR41394.1"/>
    <property type="molecule type" value="Genomic_DNA"/>
</dbReference>
<reference evidence="3 4" key="1">
    <citation type="submission" date="2023-06" db="EMBL/GenBank/DDBJ databases">
        <title>Five Gram-positive bacteria isolated from mangrove sediments in Shenzhen, Guangdong, China.</title>
        <authorList>
            <person name="Yu S."/>
            <person name="Zheng W."/>
            <person name="Huang Y."/>
        </authorList>
    </citation>
    <scope>NUCLEOTIDE SEQUENCE [LARGE SCALE GENOMIC DNA]</scope>
    <source>
        <strain evidence="3 4">SaN35-3</strain>
    </source>
</reference>
<feature type="domain" description="LXG" evidence="2">
    <location>
        <begin position="1"/>
        <end position="235"/>
    </location>
</feature>
<name>A0ABY9JPQ7_9BACI</name>
<dbReference type="Pfam" id="PF04740">
    <property type="entry name" value="LXG"/>
    <property type="match status" value="1"/>
</dbReference>
<organism evidence="3 4">
    <name type="scientific">Bacillus carboniphilus</name>
    <dbReference type="NCBI Taxonomy" id="86663"/>
    <lineage>
        <taxon>Bacteria</taxon>
        <taxon>Bacillati</taxon>
        <taxon>Bacillota</taxon>
        <taxon>Bacilli</taxon>
        <taxon>Bacillales</taxon>
        <taxon>Bacillaceae</taxon>
        <taxon>Bacillus</taxon>
    </lineage>
</organism>
<accession>A0ABY9JPQ7</accession>
<evidence type="ECO:0000313" key="4">
    <source>
        <dbReference type="Proteomes" id="UP001197974"/>
    </source>
</evidence>
<proteinExistence type="inferred from homology"/>
<evidence type="ECO:0000313" key="3">
    <source>
        <dbReference type="EMBL" id="WLR41394.1"/>
    </source>
</evidence>
<comment type="similarity">
    <text evidence="1">In the N-terminal section; belongs to the LXG family.</text>
</comment>